<evidence type="ECO:0000256" key="1">
    <source>
        <dbReference type="ARBA" id="ARBA00023002"/>
    </source>
</evidence>
<feature type="region of interest" description="Disordered" evidence="2">
    <location>
        <begin position="397"/>
        <end position="427"/>
    </location>
</feature>
<dbReference type="STRING" id="1068978.AMETH_0908"/>
<dbReference type="PATRIC" id="fig|1068978.7.peg.949"/>
<dbReference type="SUPFAM" id="SSF51679">
    <property type="entry name" value="Bacterial luciferase-like"/>
    <property type="match status" value="1"/>
</dbReference>
<feature type="compositionally biased region" description="Gly residues" evidence="2">
    <location>
        <begin position="74"/>
        <end position="83"/>
    </location>
</feature>
<dbReference type="eggNOG" id="COG2141">
    <property type="taxonomic scope" value="Bacteria"/>
</dbReference>
<feature type="compositionally biased region" description="Basic residues" evidence="2">
    <location>
        <begin position="412"/>
        <end position="427"/>
    </location>
</feature>
<sequence>MSGHAAAVDLLWLLSRWRRARRAGLVVARGVVDRVGRHLRRGQRRLHVGHQRGAGDAEAGRLATAAGEDDLQVGAGGRAGGGGRRADRRRAGQPDRRAASRVSLRSLLWTIHRVSRHRVARGIGEITSVGELLIGPVSGGYPAIMEFSRRTLGLFAASAGFVRAEPPAARAPVGLVLSHEQFPTSRLLDFAFVWASDNLQPWQDDQGHSMFPRLTLALVGERARRVTFGSGVPCPSYRHHPTEVAQAFASLDLLAPGRTFLGVGTGEAVNEQAGTGHYGRYAERHDRLVEAITLIRRLWTGERVTFRGRFFSTDQLKLYDLPSKPPPVYVAAQGPKSARLGGQYGDGWITQAGASLDPAPRDAFAAGARAAGRTRMRCRNGPNCSPWSATSARSTWLRSVGGSRSTRPTCPTRRRSRRPRRRRRWRRWPAAGRWAPIRPCTSRRCGSCSTRA</sequence>
<evidence type="ECO:0000256" key="2">
    <source>
        <dbReference type="SAM" id="MobiDB-lite"/>
    </source>
</evidence>
<dbReference type="EMBL" id="CP009110">
    <property type="protein sequence ID" value="AIJ21000.1"/>
    <property type="molecule type" value="Genomic_DNA"/>
</dbReference>
<feature type="domain" description="Luciferase-like" evidence="3">
    <location>
        <begin position="190"/>
        <end position="376"/>
    </location>
</feature>
<accession>A0A076MQ81</accession>
<dbReference type="InterPro" id="IPR036661">
    <property type="entry name" value="Luciferase-like_sf"/>
</dbReference>
<dbReference type="PANTHER" id="PTHR43244:SF1">
    <property type="entry name" value="5,10-METHYLENETETRAHYDROMETHANOPTERIN REDUCTASE"/>
    <property type="match status" value="1"/>
</dbReference>
<keyword evidence="5" id="KW-1185">Reference proteome</keyword>
<dbReference type="CDD" id="cd01097">
    <property type="entry name" value="Tetrahydromethanopterin_reductase"/>
    <property type="match status" value="1"/>
</dbReference>
<proteinExistence type="predicted"/>
<dbReference type="HOGENOM" id="CLU_605005_0_0_11"/>
<dbReference type="GO" id="GO:0016705">
    <property type="term" value="F:oxidoreductase activity, acting on paired donors, with incorporation or reduction of molecular oxygen"/>
    <property type="evidence" value="ECO:0007669"/>
    <property type="project" value="InterPro"/>
</dbReference>
<gene>
    <name evidence="4" type="ORF">AMETH_0908</name>
</gene>
<organism evidence="4 5">
    <name type="scientific">Amycolatopsis methanolica 239</name>
    <dbReference type="NCBI Taxonomy" id="1068978"/>
    <lineage>
        <taxon>Bacteria</taxon>
        <taxon>Bacillati</taxon>
        <taxon>Actinomycetota</taxon>
        <taxon>Actinomycetes</taxon>
        <taxon>Pseudonocardiales</taxon>
        <taxon>Pseudonocardiaceae</taxon>
        <taxon>Amycolatopsis</taxon>
        <taxon>Amycolatopsis methanolica group</taxon>
    </lineage>
</organism>
<keyword evidence="1" id="KW-0560">Oxidoreductase</keyword>
<reference evidence="4 5" key="1">
    <citation type="submission" date="2014-07" db="EMBL/GenBank/DDBJ databases">
        <title>Whole Genome Sequence of the Amycolatopsis methanolica 239.</title>
        <authorList>
            <person name="Tang B."/>
        </authorList>
    </citation>
    <scope>NUCLEOTIDE SEQUENCE [LARGE SCALE GENOMIC DNA]</scope>
    <source>
        <strain evidence="4 5">239</strain>
    </source>
</reference>
<dbReference type="InterPro" id="IPR050564">
    <property type="entry name" value="F420-G6PD/mer"/>
</dbReference>
<dbReference type="AlphaFoldDB" id="A0A076MQ81"/>
<evidence type="ECO:0000313" key="4">
    <source>
        <dbReference type="EMBL" id="AIJ21000.1"/>
    </source>
</evidence>
<protein>
    <submittedName>
        <fullName evidence="4">Putative f420-dependent glucose-6-phosphate dehydrogenase Fgd2</fullName>
    </submittedName>
</protein>
<feature type="region of interest" description="Disordered" evidence="2">
    <location>
        <begin position="71"/>
        <end position="96"/>
    </location>
</feature>
<dbReference type="KEGG" id="amq:AMETH_0908"/>
<dbReference type="Proteomes" id="UP000062973">
    <property type="component" value="Chromosome"/>
</dbReference>
<dbReference type="Pfam" id="PF00296">
    <property type="entry name" value="Bac_luciferase"/>
    <property type="match status" value="1"/>
</dbReference>
<dbReference type="InterPro" id="IPR011251">
    <property type="entry name" value="Luciferase-like_dom"/>
</dbReference>
<evidence type="ECO:0000259" key="3">
    <source>
        <dbReference type="Pfam" id="PF00296"/>
    </source>
</evidence>
<dbReference type="PANTHER" id="PTHR43244">
    <property type="match status" value="1"/>
</dbReference>
<name>A0A076MQ81_AMYME</name>
<evidence type="ECO:0000313" key="5">
    <source>
        <dbReference type="Proteomes" id="UP000062973"/>
    </source>
</evidence>
<dbReference type="Gene3D" id="3.20.20.30">
    <property type="entry name" value="Luciferase-like domain"/>
    <property type="match status" value="1"/>
</dbReference>